<evidence type="ECO:0000313" key="2">
    <source>
        <dbReference type="Proteomes" id="UP001164705"/>
    </source>
</evidence>
<gene>
    <name evidence="1" type="ORF">N7U66_09020</name>
</gene>
<dbReference type="AlphaFoldDB" id="A0A9E8SIE1"/>
<protein>
    <submittedName>
        <fullName evidence="1">Uncharacterized protein</fullName>
    </submittedName>
</protein>
<dbReference type="Proteomes" id="UP001164705">
    <property type="component" value="Chromosome"/>
</dbReference>
<accession>A0A9E8SIE1</accession>
<dbReference type="RefSeq" id="WP_267678224.1">
    <property type="nucleotide sequence ID" value="NZ_CP113088.1"/>
</dbReference>
<sequence length="105" mass="11508">MIRDGDYIVDASFWTNNGNASSDNSNVPVSIDFIKPGVFYQTVNLSSLFPLNDGGLIDGNSNAITSFTVNKSGTTYTVTDSDDNEIAQGKLQTYRMSIEEKQKLK</sequence>
<reference evidence="1" key="1">
    <citation type="submission" date="2022-11" db="EMBL/GenBank/DDBJ databases">
        <title>Lacinutrix neustonica HL-RS19T sp. nov., isolated from the surface microlayer sample of brackish Lake Shihwa.</title>
        <authorList>
            <person name="Choi J.Y."/>
            <person name="Hwang C.Y."/>
        </authorList>
    </citation>
    <scope>NUCLEOTIDE SEQUENCE</scope>
    <source>
        <strain evidence="1">HL-RS19</strain>
    </source>
</reference>
<proteinExistence type="predicted"/>
<keyword evidence="2" id="KW-1185">Reference proteome</keyword>
<organism evidence="1 2">
    <name type="scientific">Lacinutrix neustonica</name>
    <dbReference type="NCBI Taxonomy" id="2980107"/>
    <lineage>
        <taxon>Bacteria</taxon>
        <taxon>Pseudomonadati</taxon>
        <taxon>Bacteroidota</taxon>
        <taxon>Flavobacteriia</taxon>
        <taxon>Flavobacteriales</taxon>
        <taxon>Flavobacteriaceae</taxon>
        <taxon>Lacinutrix</taxon>
    </lineage>
</organism>
<dbReference type="KEGG" id="lnu:N7U66_09020"/>
<evidence type="ECO:0000313" key="1">
    <source>
        <dbReference type="EMBL" id="WAC03590.1"/>
    </source>
</evidence>
<name>A0A9E8SIE1_9FLAO</name>
<dbReference type="EMBL" id="CP113088">
    <property type="protein sequence ID" value="WAC03590.1"/>
    <property type="molecule type" value="Genomic_DNA"/>
</dbReference>